<dbReference type="EMBL" id="JAFIQS010000008">
    <property type="protein sequence ID" value="KAG5166155.1"/>
    <property type="molecule type" value="Genomic_DNA"/>
</dbReference>
<evidence type="ECO:0000256" key="14">
    <source>
        <dbReference type="SAM" id="SignalP"/>
    </source>
</evidence>
<sequence>MRSLFAIFVSILLFHEVSASIGPVATLNIANHNIAPDGFTRSTVLAGGTFPGPLIVGNKGDNFQLNVVNSLTDITMDKTTSIHWHGLFQKGTAWADGPTFVTQCPIASGDSFLYNFFSDEQAGTYWYHSHMSNQYCDGLRGAFVIYDPNDPHLNLYDVDNENTVITVGDWTPDSTVINGKGRYAGGPASPLAIVNVVQGTKYRFRLVSISCDPNFVFSIDGHTMKIIEVEGENVVPIDVDSIQIFAGQRYSFVLNANQEIDNYWIRAQPSVGTLGFLGGLNSAILRYSGAAATYPAFVLIPPVSTSPLREIDLHPLTNPAAPGLPTIGGADVNINLALGFNPLTLQFLVNGVPFVSPNVPVLLQILSGTTSAASLLPSGSIYPLPPNKVIEITIPGGLLTSVVGAPHPFHLHGHTFSVIRSAGSLTYNYVDPVRRDVVSTGILGDDVTIRFVTDNPGPWFLHCHIDWHLNTGLAVVMVEDIDDIESANPVPTAWEDLCPIYDTLTDNDKGAIVP</sequence>
<evidence type="ECO:0000256" key="1">
    <source>
        <dbReference type="ARBA" id="ARBA00000349"/>
    </source>
</evidence>
<evidence type="ECO:0000256" key="12">
    <source>
        <dbReference type="ARBA" id="ARBA00023180"/>
    </source>
</evidence>
<evidence type="ECO:0000259" key="15">
    <source>
        <dbReference type="Pfam" id="PF00394"/>
    </source>
</evidence>
<comment type="caution">
    <text evidence="18">The sequence shown here is derived from an EMBL/GenBank/DDBJ whole genome shotgun (WGS) entry which is preliminary data.</text>
</comment>
<evidence type="ECO:0000256" key="6">
    <source>
        <dbReference type="ARBA" id="ARBA00022525"/>
    </source>
</evidence>
<dbReference type="PANTHER" id="PTHR11709">
    <property type="entry name" value="MULTI-COPPER OXIDASE"/>
    <property type="match status" value="1"/>
</dbReference>
<evidence type="ECO:0000256" key="3">
    <source>
        <dbReference type="ARBA" id="ARBA00004613"/>
    </source>
</evidence>
<dbReference type="PROSITE" id="PS00080">
    <property type="entry name" value="MULTICOPPER_OXIDASE2"/>
    <property type="match status" value="1"/>
</dbReference>
<name>A0A8H7XV16_PSICU</name>
<keyword evidence="6" id="KW-0964">Secreted</keyword>
<dbReference type="InterPro" id="IPR011706">
    <property type="entry name" value="Cu-oxidase_C"/>
</dbReference>
<dbReference type="AlphaFoldDB" id="A0A8H7XV16"/>
<evidence type="ECO:0000256" key="13">
    <source>
        <dbReference type="ARBA" id="ARBA00023185"/>
    </source>
</evidence>
<comment type="similarity">
    <text evidence="4">Belongs to the multicopper oxidase family.</text>
</comment>
<dbReference type="GO" id="GO:0005576">
    <property type="term" value="C:extracellular region"/>
    <property type="evidence" value="ECO:0007669"/>
    <property type="project" value="UniProtKB-SubCell"/>
</dbReference>
<dbReference type="CDD" id="cd13903">
    <property type="entry name" value="CuRO_3_Tv-LCC_like"/>
    <property type="match status" value="1"/>
</dbReference>
<dbReference type="FunFam" id="2.60.40.420:FF:000045">
    <property type="entry name" value="Laccase 2"/>
    <property type="match status" value="1"/>
</dbReference>
<evidence type="ECO:0000313" key="18">
    <source>
        <dbReference type="EMBL" id="KAG5166155.1"/>
    </source>
</evidence>
<dbReference type="InterPro" id="IPR011707">
    <property type="entry name" value="Cu-oxidase-like_N"/>
</dbReference>
<dbReference type="CDD" id="cd13856">
    <property type="entry name" value="CuRO_1_Tv-LCC_like"/>
    <property type="match status" value="1"/>
</dbReference>
<feature type="domain" description="Plastocyanin-like" evidence="17">
    <location>
        <begin position="29"/>
        <end position="149"/>
    </location>
</feature>
<protein>
    <recommendedName>
        <fullName evidence="5">laccase</fullName>
        <ecNumber evidence="5">1.10.3.2</ecNumber>
    </recommendedName>
</protein>
<evidence type="ECO:0000256" key="9">
    <source>
        <dbReference type="ARBA" id="ARBA00023002"/>
    </source>
</evidence>
<comment type="catalytic activity">
    <reaction evidence="1">
        <text>4 hydroquinone + O2 = 4 benzosemiquinone + 2 H2O</text>
        <dbReference type="Rhea" id="RHEA:11276"/>
        <dbReference type="ChEBI" id="CHEBI:15377"/>
        <dbReference type="ChEBI" id="CHEBI:15379"/>
        <dbReference type="ChEBI" id="CHEBI:17594"/>
        <dbReference type="ChEBI" id="CHEBI:17977"/>
        <dbReference type="EC" id="1.10.3.2"/>
    </reaction>
</comment>
<dbReference type="GO" id="GO:0046274">
    <property type="term" value="P:lignin catabolic process"/>
    <property type="evidence" value="ECO:0007669"/>
    <property type="project" value="UniProtKB-KW"/>
</dbReference>
<evidence type="ECO:0000256" key="7">
    <source>
        <dbReference type="ARBA" id="ARBA00022723"/>
    </source>
</evidence>
<evidence type="ECO:0000256" key="2">
    <source>
        <dbReference type="ARBA" id="ARBA00001935"/>
    </source>
</evidence>
<evidence type="ECO:0000256" key="10">
    <source>
        <dbReference type="ARBA" id="ARBA00023008"/>
    </source>
</evidence>
<dbReference type="PANTHER" id="PTHR11709:SF511">
    <property type="entry name" value="LACCASE"/>
    <property type="match status" value="1"/>
</dbReference>
<dbReference type="PROSITE" id="PS00079">
    <property type="entry name" value="MULTICOPPER_OXIDASE1"/>
    <property type="match status" value="2"/>
</dbReference>
<evidence type="ECO:0000256" key="11">
    <source>
        <dbReference type="ARBA" id="ARBA00023157"/>
    </source>
</evidence>
<dbReference type="InterPro" id="IPR045087">
    <property type="entry name" value="Cu-oxidase_fam"/>
</dbReference>
<reference evidence="18" key="1">
    <citation type="submission" date="2021-02" db="EMBL/GenBank/DDBJ databases">
        <title>Psilocybe cubensis genome.</title>
        <authorList>
            <person name="Mckernan K.J."/>
            <person name="Crawford S."/>
            <person name="Trippe A."/>
            <person name="Kane L.T."/>
            <person name="Mclaughlin S."/>
        </authorList>
    </citation>
    <scope>NUCLEOTIDE SEQUENCE [LARGE SCALE GENOMIC DNA]</scope>
    <source>
        <strain evidence="18">MGC-MH-2018</strain>
    </source>
</reference>
<keyword evidence="8" id="KW-0677">Repeat</keyword>
<dbReference type="GO" id="GO:0005507">
    <property type="term" value="F:copper ion binding"/>
    <property type="evidence" value="ECO:0007669"/>
    <property type="project" value="InterPro"/>
</dbReference>
<dbReference type="GO" id="GO:0052716">
    <property type="term" value="F:hydroquinone:oxygen oxidoreductase activity"/>
    <property type="evidence" value="ECO:0007669"/>
    <property type="project" value="UniProtKB-EC"/>
</dbReference>
<gene>
    <name evidence="18" type="ORF">JR316_008229</name>
</gene>
<proteinExistence type="inferred from homology"/>
<keyword evidence="7" id="KW-0479">Metal-binding</keyword>
<feature type="signal peptide" evidence="14">
    <location>
        <begin position="1"/>
        <end position="19"/>
    </location>
</feature>
<evidence type="ECO:0000256" key="4">
    <source>
        <dbReference type="ARBA" id="ARBA00010609"/>
    </source>
</evidence>
<dbReference type="EC" id="1.10.3.2" evidence="5"/>
<dbReference type="SUPFAM" id="SSF49503">
    <property type="entry name" value="Cupredoxins"/>
    <property type="match status" value="3"/>
</dbReference>
<evidence type="ECO:0000259" key="16">
    <source>
        <dbReference type="Pfam" id="PF07731"/>
    </source>
</evidence>
<dbReference type="Gene3D" id="2.60.40.420">
    <property type="entry name" value="Cupredoxins - blue copper proteins"/>
    <property type="match status" value="3"/>
</dbReference>
<comment type="cofactor">
    <cofactor evidence="2">
        <name>Cu cation</name>
        <dbReference type="ChEBI" id="CHEBI:23378"/>
    </cofactor>
</comment>
<dbReference type="InterPro" id="IPR001117">
    <property type="entry name" value="Cu-oxidase_2nd"/>
</dbReference>
<feature type="domain" description="Plastocyanin-like" evidence="16">
    <location>
        <begin position="355"/>
        <end position="481"/>
    </location>
</feature>
<keyword evidence="11" id="KW-1015">Disulfide bond</keyword>
<organism evidence="18">
    <name type="scientific">Psilocybe cubensis</name>
    <name type="common">Psychedelic mushroom</name>
    <name type="synonym">Stropharia cubensis</name>
    <dbReference type="NCBI Taxonomy" id="181762"/>
    <lineage>
        <taxon>Eukaryota</taxon>
        <taxon>Fungi</taxon>
        <taxon>Dikarya</taxon>
        <taxon>Basidiomycota</taxon>
        <taxon>Agaricomycotina</taxon>
        <taxon>Agaricomycetes</taxon>
        <taxon>Agaricomycetidae</taxon>
        <taxon>Agaricales</taxon>
        <taxon>Agaricineae</taxon>
        <taxon>Strophariaceae</taxon>
        <taxon>Psilocybe</taxon>
    </lineage>
</organism>
<dbReference type="Pfam" id="PF07732">
    <property type="entry name" value="Cu-oxidase_3"/>
    <property type="match status" value="1"/>
</dbReference>
<accession>A0A8H7XV16</accession>
<evidence type="ECO:0000259" key="17">
    <source>
        <dbReference type="Pfam" id="PF07732"/>
    </source>
</evidence>
<keyword evidence="12" id="KW-0325">Glycoprotein</keyword>
<dbReference type="InterPro" id="IPR002355">
    <property type="entry name" value="Cu_oxidase_Cu_BS"/>
</dbReference>
<keyword evidence="13" id="KW-0439">Lignin degradation</keyword>
<dbReference type="FunFam" id="2.60.40.420:FF:000125">
    <property type="entry name" value="Laccase 2"/>
    <property type="match status" value="1"/>
</dbReference>
<comment type="subcellular location">
    <subcellularLocation>
        <location evidence="3">Secreted</location>
    </subcellularLocation>
</comment>
<dbReference type="InterPro" id="IPR033138">
    <property type="entry name" value="Cu_oxidase_CS"/>
</dbReference>
<keyword evidence="10" id="KW-0186">Copper</keyword>
<evidence type="ECO:0000256" key="8">
    <source>
        <dbReference type="ARBA" id="ARBA00022737"/>
    </source>
</evidence>
<dbReference type="Pfam" id="PF00394">
    <property type="entry name" value="Cu-oxidase"/>
    <property type="match status" value="1"/>
</dbReference>
<feature type="domain" description="Plastocyanin-like" evidence="15">
    <location>
        <begin position="170"/>
        <end position="290"/>
    </location>
</feature>
<dbReference type="FunFam" id="2.60.40.420:FF:000112">
    <property type="entry name" value="Laccase B"/>
    <property type="match status" value="1"/>
</dbReference>
<feature type="chain" id="PRO_5034569183" description="laccase" evidence="14">
    <location>
        <begin position="20"/>
        <end position="514"/>
    </location>
</feature>
<keyword evidence="14" id="KW-0732">Signal</keyword>
<keyword evidence="9" id="KW-0560">Oxidoreductase</keyword>
<evidence type="ECO:0000256" key="5">
    <source>
        <dbReference type="ARBA" id="ARBA00012297"/>
    </source>
</evidence>
<dbReference type="InterPro" id="IPR008972">
    <property type="entry name" value="Cupredoxin"/>
</dbReference>
<dbReference type="Pfam" id="PF07731">
    <property type="entry name" value="Cu-oxidase_2"/>
    <property type="match status" value="1"/>
</dbReference>